<dbReference type="STRING" id="158441.A0A226F2K7"/>
<keyword evidence="4 7" id="KW-0518">Myosin</keyword>
<sequence length="2341" mass="264274">METFEPGDLVWFLVPGGAGSGTAKTEPSLFYPGLVTEYHVKGNVVTIKPDPVVVDNVEMKEQTHFVVENNGTYVRKRSLVTTSPGCVMDMITMNDLSEPALLWNTRQRYKNGNIYTYVGSMLISVNPYTTHNIYGLPVVKKYEGRVLGDLPPHLFALASASYTRMCKDREPQVVIISGESGSGKTECTKLILGYLALVNKSPSNLITEQILEASPLLESFGNAKTKLNDNSSRFGKYLQVFFDESTDTSIITGCRVTEYLLEKSRIVTQNTCERNYHVFYELLEGLEKEQKEKYGLLSADKYFYLNQGSTPNAENPLAIPGKNDANDFQALVSAMQILGFSSPEIDCVFRVLASVLHLGNVYFHRKALKQGMEGVEIGSDAEIQWIAHLLEVSPDGLRKVLTSRTTETPRGEKMTTPLTIDQSLDCRDAIAKILYSNLFTWLVQRVNRIVHNGNNNGGSSMTLEKQRKPQRTCINILDIFGFENFKDNSFEQLCINYANESIHHFLIRHVFKLEQAEYAKEKIDWINIEFEDNMPIISLLIKKPVGILHLLDDESNFPKGTDSSFLEKCHYNHINENYLRQRMSSKEFGIKHYAGNVWYNTEGFLEKNRGDFASSSQQDFALRKLLCSSKEKILARMFILGTQTDHQHPSSSNSPGGGQLSPANQGHGHHRRGGPRSRHHQNQQQANNQNSNVRLFVTMKPRAPTVSARFTSSLNSLLESMSRCSPWFIRCIKPNNEKKPNLFDTALVLDQLRYSGILETIKIRKLGYPIRYSFNNFVYRYKCIVPHPAASGNHQQSTRDLTRLILTSSYSQQVNSSGSSSGASAHGGDDFQIGSSKVFLREVLEQRLEKARYDLLNKAAKVIQASVRGHVQHKKFLSQRRSAIRIQSYYRMYTARRDFVRVKQGITRLQATIKMRRDQKRYQAVRDEIVKRNQKRKLIETAEKTAAKNQTCNYGLTGVNHLEVPAELAFILSRLDGGLSSSSSGLEKSPRAGIHSNFRKIQQSNDISSPSWASLVDNFGSKPSAYKLAFQKGGQEQLKMRREPIVSPFLKTSPKEEALIIFKLILRYMNDSSLGSPSGRERELLLQNYIVNKGIKNELIRDEILIQILNQTRQNPNRMNCERGWLLLASCLSSFQPRDENLLAYLITHFSELKEGDELVEKSYKVICQLKTLQMAEEGKRGRVRVMPPFGQMELRTIDRKQHGQVFVEIDGINERIESWTQIGEVAGRVGSKKFGKFGKNYNYEGLPFWTLDFLGSDDQVEDDSVQSAENNSWELDSNAFIFDTNFESVDYSQFGKVFGSDLQTQPMPTSLTLLFVKMMYASHSPPQKQRQQQHIPMHKVKPMENLNKIAALSSKSRLNERYFKAESSMPGPPNNTRTKSLDNLLDDPVELSKAALQRKKMLGLSDSKLNQRYNSSIENLGQLPSRRKNSENYFEEFEEEEMEAVDFNSEDDDDDDDDEDYEPELVAATTNNNGPNMGGGKHNLSVLPNGNGSRTGPPRYIKAISGSSKKAPSSVGSKNFGYYGKSSAMSDTSEAPSLASHVRRVRVPSQASDVDQFLDDLFSPVLEGSNMLDDLSDVRSLVSNLKGGGGVFDEHPSSSSNLNNKKPGLNKPANPTDFIQSAMEQNIQIQQQLIEQNQALQELLRRSSVEKLSDGGAPMNGKINGAKIGSGNIPIPPPLPPTLLGELNGHHPFMDHYGRAKTVRIGKWRWPPIVNEAGGDDDFNEFKARLEEKRKLDQDEDMHNNDDDDDWLQNQPPKLRNGLGHHHQRDHVPPTKKHSAPSLGAANNSINPTPIRNPFSDMVVGKLKLSHEMRAKLEQVTSLRVANGGAQKKSAGPNLFETQVDSHHQPKKLDENRRNVLQEKLMGSSSNNNNHHHHHHHHHSNGVNTRVHQAQLHPPPPPPMPITQGKHSELHVHTEMTLTMDENYDTLSQVYNQVTSPKAEGKGGNIMPAASKGFDHHHQVIRGRDRDERIIEPPDYSDEYSDYEPSTLKKKLKLHSTRFQNSYGYMIKRFRLRKDLVTEEELKDHELVDFLREQILRDLRTKSPRIMEAERRSCANIMEGGSANIITIARSWSLYFWRFFKVEQQIVGSRTEDTVRYVAVNDKGLKLVGLRQSKLHVFEFYSWSKIVSVLASKRPSTTTTDVITVTLGNGQKLCLHCDCAVNLQRTCDTFFMNDAKSSKRGSNDATIMPGQDRDQTSGSNNNNNMNHHRGHLPPNHAHGHINMMKSATSSMMNMNNSSRAMSMGMTHHQIQSSGGGSFGDEMDSTIGLEFSDDLDGGQSHTHFSRKVAASYYDQHHQHHMGVDEDDHMMDFQVKYGTLIETKNFVSARATFLVVML</sequence>
<dbReference type="Pfam" id="PF00063">
    <property type="entry name" value="Myosin_head"/>
    <property type="match status" value="1"/>
</dbReference>
<feature type="compositionally biased region" description="Polar residues" evidence="9">
    <location>
        <begin position="1506"/>
        <end position="1517"/>
    </location>
</feature>
<organism evidence="12 13">
    <name type="scientific">Folsomia candida</name>
    <name type="common">Springtail</name>
    <dbReference type="NCBI Taxonomy" id="158441"/>
    <lineage>
        <taxon>Eukaryota</taxon>
        <taxon>Metazoa</taxon>
        <taxon>Ecdysozoa</taxon>
        <taxon>Arthropoda</taxon>
        <taxon>Hexapoda</taxon>
        <taxon>Collembola</taxon>
        <taxon>Entomobryomorpha</taxon>
        <taxon>Isotomoidea</taxon>
        <taxon>Isotomidae</taxon>
        <taxon>Proisotominae</taxon>
        <taxon>Folsomia</taxon>
    </lineage>
</organism>
<dbReference type="Gene3D" id="1.20.120.720">
    <property type="entry name" value="Myosin VI head, motor domain, U50 subdomain"/>
    <property type="match status" value="1"/>
</dbReference>
<dbReference type="InterPro" id="IPR001609">
    <property type="entry name" value="Myosin_head_motor_dom-like"/>
</dbReference>
<evidence type="ECO:0000259" key="10">
    <source>
        <dbReference type="PROSITE" id="PS51016"/>
    </source>
</evidence>
<dbReference type="GO" id="GO:0048513">
    <property type="term" value="P:animal organ development"/>
    <property type="evidence" value="ECO:0007669"/>
    <property type="project" value="UniProtKB-ARBA"/>
</dbReference>
<protein>
    <submittedName>
        <fullName evidence="12">Unconventional myosin-XV</fullName>
    </submittedName>
</protein>
<keyword evidence="5 7" id="KW-0505">Motor protein</keyword>
<keyword evidence="8" id="KW-0175">Coiled coil</keyword>
<feature type="compositionally biased region" description="Low complexity" evidence="9">
    <location>
        <begin position="1598"/>
        <end position="1612"/>
    </location>
</feature>
<evidence type="ECO:0000259" key="11">
    <source>
        <dbReference type="PROSITE" id="PS51456"/>
    </source>
</evidence>
<name>A0A226F2K7_FOLCA</name>
<evidence type="ECO:0000256" key="6">
    <source>
        <dbReference type="ARBA" id="ARBA00023203"/>
    </source>
</evidence>
<feature type="region of interest" description="Disordered" evidence="9">
    <location>
        <begin position="1735"/>
        <end position="1795"/>
    </location>
</feature>
<dbReference type="InterPro" id="IPR038185">
    <property type="entry name" value="MyTH4_dom_sf"/>
</dbReference>
<dbReference type="Gene3D" id="6.20.240.20">
    <property type="match status" value="1"/>
</dbReference>
<evidence type="ECO:0000256" key="1">
    <source>
        <dbReference type="ARBA" id="ARBA00008314"/>
    </source>
</evidence>
<evidence type="ECO:0000256" key="4">
    <source>
        <dbReference type="ARBA" id="ARBA00023123"/>
    </source>
</evidence>
<keyword evidence="2 7" id="KW-0547">Nucleotide-binding</keyword>
<dbReference type="SUPFAM" id="SSF52540">
    <property type="entry name" value="P-loop containing nucleoside triphosphate hydrolases"/>
    <property type="match status" value="1"/>
</dbReference>
<comment type="caution">
    <text evidence="12">The sequence shown here is derived from an EMBL/GenBank/DDBJ whole genome shotgun (WGS) entry which is preliminary data.</text>
</comment>
<dbReference type="Gene3D" id="1.20.58.530">
    <property type="match status" value="1"/>
</dbReference>
<feature type="binding site" evidence="7">
    <location>
        <begin position="178"/>
        <end position="185"/>
    </location>
    <ligand>
        <name>ATP</name>
        <dbReference type="ChEBI" id="CHEBI:30616"/>
    </ligand>
</feature>
<dbReference type="Gene3D" id="1.25.40.530">
    <property type="entry name" value="MyTH4 domain"/>
    <property type="match status" value="1"/>
</dbReference>
<dbReference type="SMART" id="SM00242">
    <property type="entry name" value="MYSc"/>
    <property type="match status" value="1"/>
</dbReference>
<feature type="region of interest" description="Disordered" evidence="9">
    <location>
        <begin position="644"/>
        <end position="693"/>
    </location>
</feature>
<evidence type="ECO:0000256" key="3">
    <source>
        <dbReference type="ARBA" id="ARBA00022840"/>
    </source>
</evidence>
<evidence type="ECO:0000256" key="5">
    <source>
        <dbReference type="ARBA" id="ARBA00023175"/>
    </source>
</evidence>
<feature type="region of interest" description="Disordered" evidence="9">
    <location>
        <begin position="2182"/>
        <end position="2216"/>
    </location>
</feature>
<dbReference type="GO" id="GO:0003774">
    <property type="term" value="F:cytoskeletal motor activity"/>
    <property type="evidence" value="ECO:0007669"/>
    <property type="project" value="UniProtKB-UniRule"/>
</dbReference>
<feature type="compositionally biased region" description="Basic residues" evidence="9">
    <location>
        <begin position="1764"/>
        <end position="1780"/>
    </location>
</feature>
<feature type="compositionally biased region" description="Polar residues" evidence="9">
    <location>
        <begin position="1786"/>
        <end position="1795"/>
    </location>
</feature>
<proteinExistence type="inferred from homology"/>
<feature type="compositionally biased region" description="Basic and acidic residues" evidence="9">
    <location>
        <begin position="1735"/>
        <end position="1746"/>
    </location>
</feature>
<comment type="similarity">
    <text evidence="1 7">Belongs to the TRAFAC class myosin-kinesin ATPase superfamily. Myosin family.</text>
</comment>
<feature type="region of interest" description="Actin-binding" evidence="7">
    <location>
        <begin position="714"/>
        <end position="736"/>
    </location>
</feature>
<evidence type="ECO:0000256" key="2">
    <source>
        <dbReference type="ARBA" id="ARBA00022741"/>
    </source>
</evidence>
<dbReference type="GO" id="GO:0016459">
    <property type="term" value="C:myosin complex"/>
    <property type="evidence" value="ECO:0007669"/>
    <property type="project" value="UniProtKB-KW"/>
</dbReference>
<dbReference type="PANTHER" id="PTHR22692:SF26">
    <property type="entry name" value="SH3 DOMAIN-CONTAINING PROTEIN"/>
    <property type="match status" value="1"/>
</dbReference>
<dbReference type="FunFam" id="1.10.10.820:FF:000001">
    <property type="entry name" value="Myosin heavy chain"/>
    <property type="match status" value="1"/>
</dbReference>
<dbReference type="Gene3D" id="2.30.29.30">
    <property type="entry name" value="Pleckstrin-homology domain (PH domain)/Phosphotyrosine-binding domain (PTB)"/>
    <property type="match status" value="1"/>
</dbReference>
<dbReference type="InterPro" id="IPR000857">
    <property type="entry name" value="MyTH4_dom"/>
</dbReference>
<dbReference type="PANTHER" id="PTHR22692">
    <property type="entry name" value="MYOSIN VII, XV"/>
    <property type="match status" value="1"/>
</dbReference>
<dbReference type="OMA" id="CANIMEG"/>
<gene>
    <name evidence="12" type="ORF">Fcan01_03199</name>
</gene>
<evidence type="ECO:0000313" key="12">
    <source>
        <dbReference type="EMBL" id="OXA63176.1"/>
    </source>
</evidence>
<feature type="region of interest" description="Disordered" evidence="9">
    <location>
        <begin position="1868"/>
        <end position="1908"/>
    </location>
</feature>
<evidence type="ECO:0000256" key="8">
    <source>
        <dbReference type="SAM" id="Coils"/>
    </source>
</evidence>
<feature type="domain" description="MyTH4" evidence="10">
    <location>
        <begin position="1040"/>
        <end position="1197"/>
    </location>
</feature>
<dbReference type="Pfam" id="PF00784">
    <property type="entry name" value="MyTH4"/>
    <property type="match status" value="1"/>
</dbReference>
<dbReference type="Gene3D" id="3.40.850.10">
    <property type="entry name" value="Kinesin motor domain"/>
    <property type="match status" value="1"/>
</dbReference>
<feature type="region of interest" description="Disordered" evidence="9">
    <location>
        <begin position="1590"/>
        <end position="1612"/>
    </location>
</feature>
<dbReference type="PROSITE" id="PS51456">
    <property type="entry name" value="MYOSIN_MOTOR"/>
    <property type="match status" value="1"/>
</dbReference>
<feature type="compositionally biased region" description="Basic residues" evidence="9">
    <location>
        <begin position="667"/>
        <end position="681"/>
    </location>
</feature>
<dbReference type="GO" id="GO:0003779">
    <property type="term" value="F:actin binding"/>
    <property type="evidence" value="ECO:0007669"/>
    <property type="project" value="UniProtKB-KW"/>
</dbReference>
<dbReference type="SMART" id="SM00015">
    <property type="entry name" value="IQ"/>
    <property type="match status" value="3"/>
</dbReference>
<dbReference type="GO" id="GO:0009888">
    <property type="term" value="P:tissue development"/>
    <property type="evidence" value="ECO:0007669"/>
    <property type="project" value="UniProtKB-ARBA"/>
</dbReference>
<dbReference type="InterPro" id="IPR011993">
    <property type="entry name" value="PH-like_dom_sf"/>
</dbReference>
<dbReference type="PRINTS" id="PR00193">
    <property type="entry name" value="MYOSINHEAVY"/>
</dbReference>
<feature type="compositionally biased region" description="Acidic residues" evidence="9">
    <location>
        <begin position="1436"/>
        <end position="1464"/>
    </location>
</feature>
<dbReference type="OrthoDB" id="8182952at2759"/>
<dbReference type="InterPro" id="IPR036961">
    <property type="entry name" value="Kinesin_motor_dom_sf"/>
</dbReference>
<feature type="region of interest" description="Disordered" evidence="9">
    <location>
        <begin position="1436"/>
        <end position="1517"/>
    </location>
</feature>
<dbReference type="SMART" id="SM00139">
    <property type="entry name" value="MyTH4"/>
    <property type="match status" value="1"/>
</dbReference>
<dbReference type="PROSITE" id="PS51016">
    <property type="entry name" value="MYTH4"/>
    <property type="match status" value="1"/>
</dbReference>
<keyword evidence="6 7" id="KW-0009">Actin-binding</keyword>
<dbReference type="InterPro" id="IPR051567">
    <property type="entry name" value="Unconventional_Myosin_ATPase"/>
</dbReference>
<feature type="coiled-coil region" evidence="8">
    <location>
        <begin position="1620"/>
        <end position="1647"/>
    </location>
</feature>
<feature type="compositionally biased region" description="Low complexity" evidence="9">
    <location>
        <begin position="682"/>
        <end position="692"/>
    </location>
</feature>
<dbReference type="PROSITE" id="PS50096">
    <property type="entry name" value="IQ"/>
    <property type="match status" value="2"/>
</dbReference>
<keyword evidence="13" id="KW-1185">Reference proteome</keyword>
<keyword evidence="3 7" id="KW-0067">ATP-binding</keyword>
<dbReference type="Gene3D" id="1.10.10.820">
    <property type="match status" value="1"/>
</dbReference>
<dbReference type="Pfam" id="PF00612">
    <property type="entry name" value="IQ"/>
    <property type="match status" value="2"/>
</dbReference>
<dbReference type="GO" id="GO:0005524">
    <property type="term" value="F:ATP binding"/>
    <property type="evidence" value="ECO:0007669"/>
    <property type="project" value="UniProtKB-UniRule"/>
</dbReference>
<reference evidence="12 13" key="1">
    <citation type="submission" date="2015-12" db="EMBL/GenBank/DDBJ databases">
        <title>The genome of Folsomia candida.</title>
        <authorList>
            <person name="Faddeeva A."/>
            <person name="Derks M.F."/>
            <person name="Anvar Y."/>
            <person name="Smit S."/>
            <person name="Van Straalen N."/>
            <person name="Roelofs D."/>
        </authorList>
    </citation>
    <scope>NUCLEOTIDE SEQUENCE [LARGE SCALE GENOMIC DNA]</scope>
    <source>
        <strain evidence="12 13">VU population</strain>
        <tissue evidence="12">Whole body</tissue>
    </source>
</reference>
<evidence type="ECO:0000256" key="7">
    <source>
        <dbReference type="PROSITE-ProRule" id="PRU00782"/>
    </source>
</evidence>
<feature type="compositionally biased region" description="Basic residues" evidence="9">
    <location>
        <begin position="1875"/>
        <end position="1885"/>
    </location>
</feature>
<dbReference type="Gene3D" id="1.20.5.190">
    <property type="match status" value="1"/>
</dbReference>
<accession>A0A226F2K7</accession>
<dbReference type="EMBL" id="LNIX01000001">
    <property type="protein sequence ID" value="OXA63176.1"/>
    <property type="molecule type" value="Genomic_DNA"/>
</dbReference>
<dbReference type="InterPro" id="IPR000048">
    <property type="entry name" value="IQ_motif_EF-hand-BS"/>
</dbReference>
<feature type="domain" description="Myosin motor" evidence="11">
    <location>
        <begin position="85"/>
        <end position="853"/>
    </location>
</feature>
<dbReference type="InterPro" id="IPR027417">
    <property type="entry name" value="P-loop_NTPase"/>
</dbReference>
<evidence type="ECO:0000313" key="13">
    <source>
        <dbReference type="Proteomes" id="UP000198287"/>
    </source>
</evidence>
<dbReference type="GO" id="GO:0005737">
    <property type="term" value="C:cytoplasm"/>
    <property type="evidence" value="ECO:0007669"/>
    <property type="project" value="UniProtKB-ARBA"/>
</dbReference>
<evidence type="ECO:0000256" key="9">
    <source>
        <dbReference type="SAM" id="MobiDB-lite"/>
    </source>
</evidence>
<feature type="compositionally biased region" description="Polar residues" evidence="9">
    <location>
        <begin position="644"/>
        <end position="654"/>
    </location>
</feature>
<dbReference type="GO" id="GO:0048731">
    <property type="term" value="P:system development"/>
    <property type="evidence" value="ECO:0007669"/>
    <property type="project" value="UniProtKB-ARBA"/>
</dbReference>
<dbReference type="Proteomes" id="UP000198287">
    <property type="component" value="Unassembled WGS sequence"/>
</dbReference>